<organism evidence="4 5">
    <name type="scientific">Granulicella pectinivorans</name>
    <dbReference type="NCBI Taxonomy" id="474950"/>
    <lineage>
        <taxon>Bacteria</taxon>
        <taxon>Pseudomonadati</taxon>
        <taxon>Acidobacteriota</taxon>
        <taxon>Terriglobia</taxon>
        <taxon>Terriglobales</taxon>
        <taxon>Acidobacteriaceae</taxon>
        <taxon>Granulicella</taxon>
    </lineage>
</organism>
<feature type="transmembrane region" description="Helical" evidence="2">
    <location>
        <begin position="12"/>
        <end position="37"/>
    </location>
</feature>
<evidence type="ECO:0000256" key="1">
    <source>
        <dbReference type="SAM" id="MobiDB-lite"/>
    </source>
</evidence>
<evidence type="ECO:0000313" key="5">
    <source>
        <dbReference type="Proteomes" id="UP000199024"/>
    </source>
</evidence>
<dbReference type="EMBL" id="FOZL01000001">
    <property type="protein sequence ID" value="SFS17833.1"/>
    <property type="molecule type" value="Genomic_DNA"/>
</dbReference>
<reference evidence="4 5" key="1">
    <citation type="submission" date="2016-10" db="EMBL/GenBank/DDBJ databases">
        <authorList>
            <person name="de Groot N.N."/>
        </authorList>
    </citation>
    <scope>NUCLEOTIDE SEQUENCE [LARGE SCALE GENOMIC DNA]</scope>
    <source>
        <strain evidence="4 5">DSM 21001</strain>
    </source>
</reference>
<dbReference type="Pfam" id="PF05569">
    <property type="entry name" value="Peptidase_M56"/>
    <property type="match status" value="1"/>
</dbReference>
<dbReference type="CDD" id="cd07341">
    <property type="entry name" value="M56_BlaR1_MecR1_like"/>
    <property type="match status" value="1"/>
</dbReference>
<feature type="transmembrane region" description="Helical" evidence="2">
    <location>
        <begin position="79"/>
        <end position="102"/>
    </location>
</feature>
<keyword evidence="2" id="KW-1133">Transmembrane helix</keyword>
<protein>
    <submittedName>
        <fullName evidence="4">BlaR1 peptidase M56</fullName>
    </submittedName>
</protein>
<feature type="transmembrane region" description="Helical" evidence="2">
    <location>
        <begin position="49"/>
        <end position="67"/>
    </location>
</feature>
<dbReference type="InterPro" id="IPR052173">
    <property type="entry name" value="Beta-lactam_resp_regulator"/>
</dbReference>
<feature type="region of interest" description="Disordered" evidence="1">
    <location>
        <begin position="354"/>
        <end position="386"/>
    </location>
</feature>
<sequence>MPLLLGTFAHLFALAGSALVASAWEGCVLVAAVAFSLRLLPGIPARARSLVWLAVMMLVVALTFVHASHATGESSNGGIQIGLGWTLALAAIWLGLSAVRAARLLWSAALLRGIATRARRLAVSPEITHLLNGRAIVCVSDEVSVPSVAGFFAPRILIPSGIVDRLSEQDLRQIVVHEREHLRRGDDWVNLLQKLSLVLFPLNPALVWVERRLCAEREMACDDAVLKATGSPKAYASCLASLAEHTLVRRGVSLALGAWERRPELARRVARILARPQGEMRRSRAVVAAMLVGVVAGGGALSRSPQIVRFASSVDAPVATLRPMASDGAHMVLASAVVPIRHDGGLVGDGIVPAPKPMAHKPERRRSRPALSPTVAQDRAAQPDPEARMVTVRVDAALPARRVLLAFDEDSQISYAAVPVRNGWLIFQL</sequence>
<dbReference type="STRING" id="474950.SAMN05421771_3271"/>
<dbReference type="Proteomes" id="UP000199024">
    <property type="component" value="Unassembled WGS sequence"/>
</dbReference>
<keyword evidence="2" id="KW-0472">Membrane</keyword>
<dbReference type="OrthoDB" id="118164at2"/>
<evidence type="ECO:0000256" key="2">
    <source>
        <dbReference type="SAM" id="Phobius"/>
    </source>
</evidence>
<name>A0A1I6MQ44_9BACT</name>
<gene>
    <name evidence="4" type="ORF">SAMN05421771_3271</name>
</gene>
<evidence type="ECO:0000313" key="4">
    <source>
        <dbReference type="EMBL" id="SFS17833.1"/>
    </source>
</evidence>
<feature type="domain" description="Peptidase M56" evidence="3">
    <location>
        <begin position="86"/>
        <end position="270"/>
    </location>
</feature>
<dbReference type="PANTHER" id="PTHR34978:SF3">
    <property type="entry name" value="SLR0241 PROTEIN"/>
    <property type="match status" value="1"/>
</dbReference>
<feature type="compositionally biased region" description="Basic residues" evidence="1">
    <location>
        <begin position="358"/>
        <end position="368"/>
    </location>
</feature>
<dbReference type="RefSeq" id="WP_089840646.1">
    <property type="nucleotide sequence ID" value="NZ_FOZL01000001.1"/>
</dbReference>
<keyword evidence="2" id="KW-0812">Transmembrane</keyword>
<accession>A0A1I6MQ44</accession>
<feature type="transmembrane region" description="Helical" evidence="2">
    <location>
        <begin position="285"/>
        <end position="302"/>
    </location>
</feature>
<keyword evidence="5" id="KW-1185">Reference proteome</keyword>
<dbReference type="PANTHER" id="PTHR34978">
    <property type="entry name" value="POSSIBLE SENSOR-TRANSDUCER PROTEIN BLAR"/>
    <property type="match status" value="1"/>
</dbReference>
<proteinExistence type="predicted"/>
<dbReference type="InterPro" id="IPR008756">
    <property type="entry name" value="Peptidase_M56"/>
</dbReference>
<evidence type="ECO:0000259" key="3">
    <source>
        <dbReference type="Pfam" id="PF05569"/>
    </source>
</evidence>
<dbReference type="AlphaFoldDB" id="A0A1I6MQ44"/>